<keyword evidence="1 6" id="KW-0963">Cytoplasm</keyword>
<evidence type="ECO:0000256" key="6">
    <source>
        <dbReference type="HAMAP-Rule" id="MF_01926"/>
    </source>
</evidence>
<sequence>MKKWTVILEIFLKEGIFDPQGKTVKNALYNLGFGEVEDVRIGKVLKIEILGENKEEVVGKVRKMSEIFLVNPVTEDFSIRVEE</sequence>
<dbReference type="InterPro" id="IPR003850">
    <property type="entry name" value="PurS"/>
</dbReference>
<keyword evidence="3 6" id="KW-0547">Nucleotide-binding</keyword>
<accession>A0A7C2CLR1</accession>
<comment type="function">
    <text evidence="6">Part of the phosphoribosylformylglycinamidine synthase complex involved in the purines biosynthetic pathway. Catalyzes the ATP-dependent conversion of formylglycinamide ribonucleotide (FGAR) and glutamine to yield formylglycinamidine ribonucleotide (FGAM) and glutamate. The FGAM synthase complex is composed of three subunits. PurQ produces an ammonia molecule by converting glutamine to glutamate. PurL transfers the ammonia molecule to FGAR to form FGAM in an ATP-dependent manner. PurS interacts with PurQ and PurL and is thought to assist in the transfer of the ammonia molecule from PurQ to PurL.</text>
</comment>
<protein>
    <recommendedName>
        <fullName evidence="6">Phosphoribosylformylglycinamidine synthase subunit PurS</fullName>
        <shortName evidence="6">FGAM synthase</shortName>
        <ecNumber evidence="6">6.3.5.3</ecNumber>
    </recommendedName>
    <alternativeName>
        <fullName evidence="6">Formylglycinamide ribonucleotide amidotransferase subunit III</fullName>
        <shortName evidence="6">FGAR amidotransferase III</shortName>
        <shortName evidence="6">FGAR-AT III</shortName>
    </alternativeName>
    <alternativeName>
        <fullName evidence="6">Phosphoribosylformylglycinamidine synthase subunit III</fullName>
    </alternativeName>
</protein>
<dbReference type="GO" id="GO:0005524">
    <property type="term" value="F:ATP binding"/>
    <property type="evidence" value="ECO:0007669"/>
    <property type="project" value="UniProtKB-UniRule"/>
</dbReference>
<dbReference type="Pfam" id="PF02700">
    <property type="entry name" value="PurS"/>
    <property type="match status" value="1"/>
</dbReference>
<comment type="similarity">
    <text evidence="6">Belongs to the PurS family.</text>
</comment>
<dbReference type="AlphaFoldDB" id="A0A7C2CLR1"/>
<dbReference type="UniPathway" id="UPA00074">
    <property type="reaction ID" value="UER00128"/>
</dbReference>
<dbReference type="GO" id="GO:0006189">
    <property type="term" value="P:'de novo' IMP biosynthetic process"/>
    <property type="evidence" value="ECO:0007669"/>
    <property type="project" value="UniProtKB-UniRule"/>
</dbReference>
<keyword evidence="4 6" id="KW-0658">Purine biosynthesis</keyword>
<proteinExistence type="inferred from homology"/>
<dbReference type="NCBIfam" id="TIGR00302">
    <property type="entry name" value="phosphoribosylformylglycinamidine synthase subunit PurS"/>
    <property type="match status" value="1"/>
</dbReference>
<gene>
    <name evidence="6 7" type="primary">purS</name>
    <name evidence="7" type="ORF">ENU78_03260</name>
</gene>
<dbReference type="HAMAP" id="MF_01926">
    <property type="entry name" value="PurS"/>
    <property type="match status" value="1"/>
</dbReference>
<keyword evidence="2 6" id="KW-0436">Ligase</keyword>
<reference evidence="7" key="1">
    <citation type="journal article" date="2020" name="mSystems">
        <title>Genome- and Community-Level Interaction Insights into Carbon Utilization and Element Cycling Functions of Hydrothermarchaeota in Hydrothermal Sediment.</title>
        <authorList>
            <person name="Zhou Z."/>
            <person name="Liu Y."/>
            <person name="Xu W."/>
            <person name="Pan J."/>
            <person name="Luo Z.H."/>
            <person name="Li M."/>
        </authorList>
    </citation>
    <scope>NUCLEOTIDE SEQUENCE [LARGE SCALE GENOMIC DNA]</scope>
    <source>
        <strain evidence="7">SpSt-70</strain>
    </source>
</reference>
<evidence type="ECO:0000256" key="1">
    <source>
        <dbReference type="ARBA" id="ARBA00022490"/>
    </source>
</evidence>
<dbReference type="SUPFAM" id="SSF82697">
    <property type="entry name" value="PurS-like"/>
    <property type="match status" value="1"/>
</dbReference>
<dbReference type="EMBL" id="DTDV01000007">
    <property type="protein sequence ID" value="HGK23461.1"/>
    <property type="molecule type" value="Genomic_DNA"/>
</dbReference>
<comment type="subunit">
    <text evidence="6">Part of the FGAM synthase complex composed of 1 PurL, 1 PurQ and 2 PurS subunits.</text>
</comment>
<comment type="caution">
    <text evidence="7">The sequence shown here is derived from an EMBL/GenBank/DDBJ whole genome shotgun (WGS) entry which is preliminary data.</text>
</comment>
<dbReference type="RefSeq" id="WP_012548165.1">
    <property type="nucleotide sequence ID" value="NZ_VTFL01000004.1"/>
</dbReference>
<dbReference type="EC" id="6.3.5.3" evidence="6"/>
<comment type="subcellular location">
    <subcellularLocation>
        <location evidence="6">Cytoplasm</location>
    </subcellularLocation>
</comment>
<evidence type="ECO:0000256" key="3">
    <source>
        <dbReference type="ARBA" id="ARBA00022741"/>
    </source>
</evidence>
<evidence type="ECO:0000256" key="5">
    <source>
        <dbReference type="ARBA" id="ARBA00022840"/>
    </source>
</evidence>
<comment type="pathway">
    <text evidence="6">Purine metabolism; IMP biosynthesis via de novo pathway; 5-amino-1-(5-phospho-D-ribosyl)imidazole from N(2)-formyl-N(1)-(5-phospho-D-ribosyl)glycinamide: step 1/2.</text>
</comment>
<dbReference type="GO" id="GO:0005737">
    <property type="term" value="C:cytoplasm"/>
    <property type="evidence" value="ECO:0007669"/>
    <property type="project" value="UniProtKB-SubCell"/>
</dbReference>
<dbReference type="PANTHER" id="PTHR34696:SF1">
    <property type="entry name" value="PHOSPHORIBOSYLFORMYLGLYCINAMIDINE SYNTHASE SUBUNIT PURS"/>
    <property type="match status" value="1"/>
</dbReference>
<dbReference type="Gene3D" id="3.30.1280.10">
    <property type="entry name" value="Phosphoribosylformylglycinamidine synthase subunit PurS"/>
    <property type="match status" value="1"/>
</dbReference>
<keyword evidence="5 6" id="KW-0067">ATP-binding</keyword>
<dbReference type="InterPro" id="IPR036604">
    <property type="entry name" value="PurS-like_sf"/>
</dbReference>
<dbReference type="OMA" id="NPVMENY"/>
<dbReference type="PANTHER" id="PTHR34696">
    <property type="entry name" value="PHOSPHORIBOSYLFORMYLGLYCINAMIDINE SYNTHASE SUBUNIT PURS"/>
    <property type="match status" value="1"/>
</dbReference>
<evidence type="ECO:0000256" key="2">
    <source>
        <dbReference type="ARBA" id="ARBA00022598"/>
    </source>
</evidence>
<dbReference type="GO" id="GO:0004642">
    <property type="term" value="F:phosphoribosylformylglycinamidine synthase activity"/>
    <property type="evidence" value="ECO:0007669"/>
    <property type="project" value="UniProtKB-UniRule"/>
</dbReference>
<dbReference type="NCBIfam" id="NF004630">
    <property type="entry name" value="PRK05974.1"/>
    <property type="match status" value="1"/>
</dbReference>
<comment type="catalytic activity">
    <reaction evidence="6">
        <text>N(2)-formyl-N(1)-(5-phospho-beta-D-ribosyl)glycinamide + L-glutamine + ATP + H2O = 2-formamido-N(1)-(5-O-phospho-beta-D-ribosyl)acetamidine + L-glutamate + ADP + phosphate + H(+)</text>
        <dbReference type="Rhea" id="RHEA:17129"/>
        <dbReference type="ChEBI" id="CHEBI:15377"/>
        <dbReference type="ChEBI" id="CHEBI:15378"/>
        <dbReference type="ChEBI" id="CHEBI:29985"/>
        <dbReference type="ChEBI" id="CHEBI:30616"/>
        <dbReference type="ChEBI" id="CHEBI:43474"/>
        <dbReference type="ChEBI" id="CHEBI:58359"/>
        <dbReference type="ChEBI" id="CHEBI:147286"/>
        <dbReference type="ChEBI" id="CHEBI:147287"/>
        <dbReference type="ChEBI" id="CHEBI:456216"/>
        <dbReference type="EC" id="6.3.5.3"/>
    </reaction>
</comment>
<name>A0A7C2CLR1_DICTH</name>
<evidence type="ECO:0000313" key="7">
    <source>
        <dbReference type="EMBL" id="HGK23461.1"/>
    </source>
</evidence>
<organism evidence="7">
    <name type="scientific">Dictyoglomus thermophilum</name>
    <dbReference type="NCBI Taxonomy" id="14"/>
    <lineage>
        <taxon>Bacteria</taxon>
        <taxon>Pseudomonadati</taxon>
        <taxon>Dictyoglomota</taxon>
        <taxon>Dictyoglomia</taxon>
        <taxon>Dictyoglomales</taxon>
        <taxon>Dictyoglomaceae</taxon>
        <taxon>Dictyoglomus</taxon>
    </lineage>
</organism>
<evidence type="ECO:0000256" key="4">
    <source>
        <dbReference type="ARBA" id="ARBA00022755"/>
    </source>
</evidence>